<feature type="region of interest" description="Disordered" evidence="7">
    <location>
        <begin position="1"/>
        <end position="32"/>
    </location>
</feature>
<evidence type="ECO:0000256" key="2">
    <source>
        <dbReference type="ARBA" id="ARBA00022980"/>
    </source>
</evidence>
<dbReference type="GO" id="GO:0003735">
    <property type="term" value="F:structural constituent of ribosome"/>
    <property type="evidence" value="ECO:0007669"/>
    <property type="project" value="InterPro"/>
</dbReference>
<keyword evidence="2 8" id="KW-0689">Ribosomal protein</keyword>
<evidence type="ECO:0000256" key="1">
    <source>
        <dbReference type="ARBA" id="ARBA00010592"/>
    </source>
</evidence>
<accession>A0A0C2I6U5</accession>
<dbReference type="Pfam" id="PF01159">
    <property type="entry name" value="Ribosomal_L6e"/>
    <property type="match status" value="1"/>
</dbReference>
<dbReference type="PANTHER" id="PTHR10715">
    <property type="entry name" value="60S RIBOSOMAL PROTEIN L6"/>
    <property type="match status" value="1"/>
</dbReference>
<comment type="similarity">
    <text evidence="1">Belongs to the eukaryotic ribosomal protein eL6 family.</text>
</comment>
<evidence type="ECO:0000313" key="9">
    <source>
        <dbReference type="Proteomes" id="UP000031668"/>
    </source>
</evidence>
<dbReference type="InterPro" id="IPR014722">
    <property type="entry name" value="Rib_uL2_dom2"/>
</dbReference>
<dbReference type="OrthoDB" id="2436667at2759"/>
<dbReference type="AlphaFoldDB" id="A0A0C2I6U5"/>
<evidence type="ECO:0000256" key="7">
    <source>
        <dbReference type="SAM" id="MobiDB-lite"/>
    </source>
</evidence>
<dbReference type="GO" id="GO:0022625">
    <property type="term" value="C:cytosolic large ribosomal subunit"/>
    <property type="evidence" value="ECO:0007669"/>
    <property type="project" value="TreeGrafter"/>
</dbReference>
<evidence type="ECO:0000256" key="6">
    <source>
        <dbReference type="ARBA" id="ARBA00046388"/>
    </source>
</evidence>
<dbReference type="InterPro" id="IPR008991">
    <property type="entry name" value="Translation_prot_SH3-like_sf"/>
</dbReference>
<dbReference type="InterPro" id="IPR000915">
    <property type="entry name" value="60S_ribosomal_eL6"/>
</dbReference>
<dbReference type="CDD" id="cd13156">
    <property type="entry name" value="KOW_RPL6"/>
    <property type="match status" value="1"/>
</dbReference>
<dbReference type="OMA" id="GPYEVNG"/>
<dbReference type="Proteomes" id="UP000031668">
    <property type="component" value="Unassembled WGS sequence"/>
</dbReference>
<dbReference type="SUPFAM" id="SSF50104">
    <property type="entry name" value="Translation proteins SH3-like domain"/>
    <property type="match status" value="1"/>
</dbReference>
<keyword evidence="3" id="KW-0687">Ribonucleoprotein</keyword>
<name>A0A0C2I6U5_THEKT</name>
<gene>
    <name evidence="8" type="ORF">RF11_13890</name>
</gene>
<organism evidence="8 9">
    <name type="scientific">Thelohanellus kitauei</name>
    <name type="common">Myxosporean</name>
    <dbReference type="NCBI Taxonomy" id="669202"/>
    <lineage>
        <taxon>Eukaryota</taxon>
        <taxon>Metazoa</taxon>
        <taxon>Cnidaria</taxon>
        <taxon>Myxozoa</taxon>
        <taxon>Myxosporea</taxon>
        <taxon>Bivalvulida</taxon>
        <taxon>Platysporina</taxon>
        <taxon>Myxobolidae</taxon>
        <taxon>Thelohanellus</taxon>
    </lineage>
</organism>
<dbReference type="GO" id="GO:0000027">
    <property type="term" value="P:ribosomal large subunit assembly"/>
    <property type="evidence" value="ECO:0007669"/>
    <property type="project" value="TreeGrafter"/>
</dbReference>
<protein>
    <recommendedName>
        <fullName evidence="4">Large ribosomal subunit protein eL6</fullName>
    </recommendedName>
    <alternativeName>
        <fullName evidence="5">60S ribosomal protein L6</fullName>
    </alternativeName>
</protein>
<evidence type="ECO:0000313" key="8">
    <source>
        <dbReference type="EMBL" id="KII60918.1"/>
    </source>
</evidence>
<comment type="subunit">
    <text evidence="6">Component of the large ribosomal subunit. May bind IPO9 with low affinity.</text>
</comment>
<feature type="compositionally biased region" description="Basic residues" evidence="7">
    <location>
        <begin position="8"/>
        <end position="23"/>
    </location>
</feature>
<dbReference type="GO" id="GO:0003723">
    <property type="term" value="F:RNA binding"/>
    <property type="evidence" value="ECO:0007669"/>
    <property type="project" value="TreeGrafter"/>
</dbReference>
<dbReference type="Gene3D" id="2.30.30.30">
    <property type="match status" value="1"/>
</dbReference>
<proteinExistence type="inferred from homology"/>
<dbReference type="InterPro" id="IPR041997">
    <property type="entry name" value="Ribosomal_eL6_KOW"/>
</dbReference>
<evidence type="ECO:0000256" key="4">
    <source>
        <dbReference type="ARBA" id="ARBA00035233"/>
    </source>
</evidence>
<evidence type="ECO:0000256" key="5">
    <source>
        <dbReference type="ARBA" id="ARBA00035351"/>
    </source>
</evidence>
<reference evidence="8 9" key="1">
    <citation type="journal article" date="2014" name="Genome Biol. Evol.">
        <title>The genome of the myxosporean Thelohanellus kitauei shows adaptations to nutrient acquisition within its fish host.</title>
        <authorList>
            <person name="Yang Y."/>
            <person name="Xiong J."/>
            <person name="Zhou Z."/>
            <person name="Huo F."/>
            <person name="Miao W."/>
            <person name="Ran C."/>
            <person name="Liu Y."/>
            <person name="Zhang J."/>
            <person name="Feng J."/>
            <person name="Wang M."/>
            <person name="Wang M."/>
            <person name="Wang L."/>
            <person name="Yao B."/>
        </authorList>
    </citation>
    <scope>NUCLEOTIDE SEQUENCE [LARGE SCALE GENOMIC DNA]</scope>
    <source>
        <strain evidence="8">Wuqing</strain>
    </source>
</reference>
<dbReference type="PANTHER" id="PTHR10715:SF0">
    <property type="entry name" value="LARGE RIBOSOMAL SUBUNIT PROTEIN EL6"/>
    <property type="match status" value="1"/>
</dbReference>
<dbReference type="EMBL" id="JWZT01005390">
    <property type="protein sequence ID" value="KII60918.1"/>
    <property type="molecule type" value="Genomic_DNA"/>
</dbReference>
<sequence>MTPAKPRFVAKKKTKKDYKKKEAKIKPENDRKQIRYYPIDDVVPRRGKKPVHNPPRLRSSIQPGTILLLVSTKHRGKRVIFLKQMTSGLLLVIGPYGINGVPLTRVDQSHVIATSTKIDISGVRIPERINDKYFKSSKIQAKKEAKEKKDELFVQDVKVSKKPPAEHIEDAKAIEGQLVPIISKISQMKAYLKTPFSLSNGQFPHQLVF</sequence>
<keyword evidence="9" id="KW-1185">Reference proteome</keyword>
<dbReference type="FunFam" id="2.30.30.30:FF:000014">
    <property type="entry name" value="60S ribosomal protein L6"/>
    <property type="match status" value="1"/>
</dbReference>
<evidence type="ECO:0000256" key="3">
    <source>
        <dbReference type="ARBA" id="ARBA00023274"/>
    </source>
</evidence>
<comment type="caution">
    <text evidence="8">The sequence shown here is derived from an EMBL/GenBank/DDBJ whole genome shotgun (WGS) entry which is preliminary data.</text>
</comment>
<dbReference type="GO" id="GO:0002181">
    <property type="term" value="P:cytoplasmic translation"/>
    <property type="evidence" value="ECO:0007669"/>
    <property type="project" value="TreeGrafter"/>
</dbReference>